<protein>
    <submittedName>
        <fullName evidence="1">Uncharacterized protein</fullName>
    </submittedName>
</protein>
<gene>
    <name evidence="1" type="ORF">BU26DRAFT_572506</name>
</gene>
<name>A0A6A6HRQ5_9PLEO</name>
<dbReference type="Proteomes" id="UP000800094">
    <property type="component" value="Unassembled WGS sequence"/>
</dbReference>
<dbReference type="OrthoDB" id="4269at2759"/>
<organism evidence="1 2">
    <name type="scientific">Trematosphaeria pertusa</name>
    <dbReference type="NCBI Taxonomy" id="390896"/>
    <lineage>
        <taxon>Eukaryota</taxon>
        <taxon>Fungi</taxon>
        <taxon>Dikarya</taxon>
        <taxon>Ascomycota</taxon>
        <taxon>Pezizomycotina</taxon>
        <taxon>Dothideomycetes</taxon>
        <taxon>Pleosporomycetidae</taxon>
        <taxon>Pleosporales</taxon>
        <taxon>Massarineae</taxon>
        <taxon>Trematosphaeriaceae</taxon>
        <taxon>Trematosphaeria</taxon>
    </lineage>
</organism>
<evidence type="ECO:0000313" key="2">
    <source>
        <dbReference type="Proteomes" id="UP000800094"/>
    </source>
</evidence>
<reference evidence="1" key="1">
    <citation type="journal article" date="2020" name="Stud. Mycol.">
        <title>101 Dothideomycetes genomes: a test case for predicting lifestyles and emergence of pathogens.</title>
        <authorList>
            <person name="Haridas S."/>
            <person name="Albert R."/>
            <person name="Binder M."/>
            <person name="Bloem J."/>
            <person name="Labutti K."/>
            <person name="Salamov A."/>
            <person name="Andreopoulos B."/>
            <person name="Baker S."/>
            <person name="Barry K."/>
            <person name="Bills G."/>
            <person name="Bluhm B."/>
            <person name="Cannon C."/>
            <person name="Castanera R."/>
            <person name="Culley D."/>
            <person name="Daum C."/>
            <person name="Ezra D."/>
            <person name="Gonzalez J."/>
            <person name="Henrissat B."/>
            <person name="Kuo A."/>
            <person name="Liang C."/>
            <person name="Lipzen A."/>
            <person name="Lutzoni F."/>
            <person name="Magnuson J."/>
            <person name="Mondo S."/>
            <person name="Nolan M."/>
            <person name="Ohm R."/>
            <person name="Pangilinan J."/>
            <person name="Park H.-J."/>
            <person name="Ramirez L."/>
            <person name="Alfaro M."/>
            <person name="Sun H."/>
            <person name="Tritt A."/>
            <person name="Yoshinaga Y."/>
            <person name="Zwiers L.-H."/>
            <person name="Turgeon B."/>
            <person name="Goodwin S."/>
            <person name="Spatafora J."/>
            <person name="Crous P."/>
            <person name="Grigoriev I."/>
        </authorList>
    </citation>
    <scope>NUCLEOTIDE SEQUENCE</scope>
    <source>
        <strain evidence="1">CBS 122368</strain>
    </source>
</reference>
<sequence length="141" mass="15263">MAASTLYVLYNADASVMGKLKYGYRKICKSSEKNPACAACDITHGGLSLNETPAWVDAKKAIEAESECKVVQWHRDELSSDMKGFVASANLRYPAVVADKAEGGFVEVMSSSELAACKGDAQKMVEGLREKGYMQQKQASL</sequence>
<keyword evidence="2" id="KW-1185">Reference proteome</keyword>
<accession>A0A6A6HRQ5</accession>
<dbReference type="RefSeq" id="XP_033675563.1">
    <property type="nucleotide sequence ID" value="XM_033834244.1"/>
</dbReference>
<dbReference type="EMBL" id="ML987216">
    <property type="protein sequence ID" value="KAF2240559.1"/>
    <property type="molecule type" value="Genomic_DNA"/>
</dbReference>
<dbReference type="AlphaFoldDB" id="A0A6A6HRQ5"/>
<evidence type="ECO:0000313" key="1">
    <source>
        <dbReference type="EMBL" id="KAF2240559.1"/>
    </source>
</evidence>
<proteinExistence type="predicted"/>
<dbReference type="GeneID" id="54587574"/>